<protein>
    <submittedName>
        <fullName evidence="2">Uncharacterized protein</fullName>
    </submittedName>
</protein>
<gene>
    <name evidence="2" type="ORF">ENQ76_06405</name>
</gene>
<dbReference type="AlphaFoldDB" id="A0A7C2JYN2"/>
<comment type="caution">
    <text evidence="2">The sequence shown here is derived from an EMBL/GenBank/DDBJ whole genome shotgun (WGS) entry which is preliminary data.</text>
</comment>
<feature type="transmembrane region" description="Helical" evidence="1">
    <location>
        <begin position="21"/>
        <end position="39"/>
    </location>
</feature>
<evidence type="ECO:0000256" key="1">
    <source>
        <dbReference type="SAM" id="Phobius"/>
    </source>
</evidence>
<reference evidence="2" key="1">
    <citation type="journal article" date="2020" name="mSystems">
        <title>Genome- and Community-Level Interaction Insights into Carbon Utilization and Element Cycling Functions of Hydrothermarchaeota in Hydrothermal Sediment.</title>
        <authorList>
            <person name="Zhou Z."/>
            <person name="Liu Y."/>
            <person name="Xu W."/>
            <person name="Pan J."/>
            <person name="Luo Z.H."/>
            <person name="Li M."/>
        </authorList>
    </citation>
    <scope>NUCLEOTIDE SEQUENCE [LARGE SCALE GENOMIC DNA]</scope>
    <source>
        <strain evidence="2">SpSt-339</strain>
    </source>
</reference>
<sequence>MSVIHEVGDALRSLFALLPLPFVRAAFVAVPLVLMIWVLRLPNAATTPPGRASRWDENLKLWAWLALAMQVVIYCVF</sequence>
<dbReference type="EMBL" id="DSOK01000186">
    <property type="protein sequence ID" value="HEN15085.1"/>
    <property type="molecule type" value="Genomic_DNA"/>
</dbReference>
<evidence type="ECO:0000313" key="2">
    <source>
        <dbReference type="EMBL" id="HEN15085.1"/>
    </source>
</evidence>
<keyword evidence="1" id="KW-0812">Transmembrane</keyword>
<organism evidence="2">
    <name type="scientific">Schlesneria paludicola</name>
    <dbReference type="NCBI Taxonomy" id="360056"/>
    <lineage>
        <taxon>Bacteria</taxon>
        <taxon>Pseudomonadati</taxon>
        <taxon>Planctomycetota</taxon>
        <taxon>Planctomycetia</taxon>
        <taxon>Planctomycetales</taxon>
        <taxon>Planctomycetaceae</taxon>
        <taxon>Schlesneria</taxon>
    </lineage>
</organism>
<name>A0A7C2JYN2_9PLAN</name>
<accession>A0A7C2JYN2</accession>
<keyword evidence="1" id="KW-1133">Transmembrane helix</keyword>
<proteinExistence type="predicted"/>
<keyword evidence="1" id="KW-0472">Membrane</keyword>